<comment type="caution">
    <text evidence="2">The sequence shown here is derived from an EMBL/GenBank/DDBJ whole genome shotgun (WGS) entry which is preliminary data.</text>
</comment>
<evidence type="ECO:0000313" key="2">
    <source>
        <dbReference type="EMBL" id="KAK9762163.1"/>
    </source>
</evidence>
<protein>
    <submittedName>
        <fullName evidence="2">Uncharacterized protein</fullName>
    </submittedName>
</protein>
<dbReference type="Proteomes" id="UP001479436">
    <property type="component" value="Unassembled WGS sequence"/>
</dbReference>
<sequence>MFGLKLLLIFLSVASLAKSFAVIDPAHGKVLYHKEFVFVTWNDEGTDQSDHVNVELWKYEPADNDSTSPVYVALLGSSISVGQGRAGLYVYPEYGLGDQFFIIIRTEVSQIETRGDVFSIQTEQVVLKRSLKRSRTVRSLS</sequence>
<accession>A0ABR2WKU8</accession>
<feature type="signal peptide" evidence="1">
    <location>
        <begin position="1"/>
        <end position="19"/>
    </location>
</feature>
<dbReference type="EMBL" id="JASJQH010001067">
    <property type="protein sequence ID" value="KAK9762163.1"/>
    <property type="molecule type" value="Genomic_DNA"/>
</dbReference>
<reference evidence="2 3" key="1">
    <citation type="submission" date="2023-04" db="EMBL/GenBank/DDBJ databases">
        <title>Genome of Basidiobolus ranarum AG-B5.</title>
        <authorList>
            <person name="Stajich J.E."/>
            <person name="Carter-House D."/>
            <person name="Gryganskyi A."/>
        </authorList>
    </citation>
    <scope>NUCLEOTIDE SEQUENCE [LARGE SCALE GENOMIC DNA]</scope>
    <source>
        <strain evidence="2 3">AG-B5</strain>
    </source>
</reference>
<evidence type="ECO:0000256" key="1">
    <source>
        <dbReference type="SAM" id="SignalP"/>
    </source>
</evidence>
<keyword evidence="1" id="KW-0732">Signal</keyword>
<gene>
    <name evidence="2" type="ORF">K7432_012371</name>
</gene>
<evidence type="ECO:0000313" key="3">
    <source>
        <dbReference type="Proteomes" id="UP001479436"/>
    </source>
</evidence>
<name>A0ABR2WKU8_9FUNG</name>
<feature type="chain" id="PRO_5045791078" evidence="1">
    <location>
        <begin position="20"/>
        <end position="141"/>
    </location>
</feature>
<organism evidence="2 3">
    <name type="scientific">Basidiobolus ranarum</name>
    <dbReference type="NCBI Taxonomy" id="34480"/>
    <lineage>
        <taxon>Eukaryota</taxon>
        <taxon>Fungi</taxon>
        <taxon>Fungi incertae sedis</taxon>
        <taxon>Zoopagomycota</taxon>
        <taxon>Entomophthoromycotina</taxon>
        <taxon>Basidiobolomycetes</taxon>
        <taxon>Basidiobolales</taxon>
        <taxon>Basidiobolaceae</taxon>
        <taxon>Basidiobolus</taxon>
    </lineage>
</organism>
<proteinExistence type="predicted"/>
<keyword evidence="3" id="KW-1185">Reference proteome</keyword>